<reference evidence="1" key="2">
    <citation type="submission" date="2021-02" db="EMBL/GenBank/DDBJ databases">
        <authorList>
            <person name="Kimball J.A."/>
            <person name="Haas M.W."/>
            <person name="Macchietto M."/>
            <person name="Kono T."/>
            <person name="Duquette J."/>
            <person name="Shao M."/>
        </authorList>
    </citation>
    <scope>NUCLEOTIDE SEQUENCE</scope>
    <source>
        <tissue evidence="1">Fresh leaf tissue</tissue>
    </source>
</reference>
<dbReference type="AlphaFoldDB" id="A0A8J6C558"/>
<keyword evidence="2" id="KW-1185">Reference proteome</keyword>
<comment type="caution">
    <text evidence="1">The sequence shown here is derived from an EMBL/GenBank/DDBJ whole genome shotgun (WGS) entry which is preliminary data.</text>
</comment>
<sequence>MRWLVPGGVYEEDDIDSSNDNYEEELMRQRLVRTGLRGLRDDSFDVEALDGGPACTAARCAPSSSVG</sequence>
<proteinExistence type="predicted"/>
<accession>A0A8J6C558</accession>
<name>A0A8J6C558_ZIZPA</name>
<dbReference type="Proteomes" id="UP000729402">
    <property type="component" value="Unassembled WGS sequence"/>
</dbReference>
<reference evidence="1" key="1">
    <citation type="journal article" date="2021" name="bioRxiv">
        <title>Whole Genome Assembly and Annotation of Northern Wild Rice, Zizania palustris L., Supports a Whole Genome Duplication in the Zizania Genus.</title>
        <authorList>
            <person name="Haas M."/>
            <person name="Kono T."/>
            <person name="Macchietto M."/>
            <person name="Millas R."/>
            <person name="McGilp L."/>
            <person name="Shao M."/>
            <person name="Duquette J."/>
            <person name="Hirsch C.N."/>
            <person name="Kimball J."/>
        </authorList>
    </citation>
    <scope>NUCLEOTIDE SEQUENCE</scope>
    <source>
        <tissue evidence="1">Fresh leaf tissue</tissue>
    </source>
</reference>
<gene>
    <name evidence="1" type="ORF">GUJ93_ZPchr0013g34395</name>
</gene>
<organism evidence="1 2">
    <name type="scientific">Zizania palustris</name>
    <name type="common">Northern wild rice</name>
    <dbReference type="NCBI Taxonomy" id="103762"/>
    <lineage>
        <taxon>Eukaryota</taxon>
        <taxon>Viridiplantae</taxon>
        <taxon>Streptophyta</taxon>
        <taxon>Embryophyta</taxon>
        <taxon>Tracheophyta</taxon>
        <taxon>Spermatophyta</taxon>
        <taxon>Magnoliopsida</taxon>
        <taxon>Liliopsida</taxon>
        <taxon>Poales</taxon>
        <taxon>Poaceae</taxon>
        <taxon>BOP clade</taxon>
        <taxon>Oryzoideae</taxon>
        <taxon>Oryzeae</taxon>
        <taxon>Zizaniinae</taxon>
        <taxon>Zizania</taxon>
    </lineage>
</organism>
<protein>
    <submittedName>
        <fullName evidence="1">Uncharacterized protein</fullName>
    </submittedName>
</protein>
<evidence type="ECO:0000313" key="2">
    <source>
        <dbReference type="Proteomes" id="UP000729402"/>
    </source>
</evidence>
<dbReference type="EMBL" id="JAAALK010000079">
    <property type="protein sequence ID" value="KAG8099868.1"/>
    <property type="molecule type" value="Genomic_DNA"/>
</dbReference>
<evidence type="ECO:0000313" key="1">
    <source>
        <dbReference type="EMBL" id="KAG8099868.1"/>
    </source>
</evidence>